<evidence type="ECO:0000313" key="1">
    <source>
        <dbReference type="EMBL" id="PCF54099.1"/>
    </source>
</evidence>
<dbReference type="GO" id="GO:0006355">
    <property type="term" value="P:regulation of DNA-templated transcription"/>
    <property type="evidence" value="ECO:0007669"/>
    <property type="project" value="InterPro"/>
</dbReference>
<dbReference type="InterPro" id="IPR009300">
    <property type="entry name" value="Transcription_activator_RinB"/>
</dbReference>
<name>A0A2A4GVH2_9STAP</name>
<dbReference type="NCBIfam" id="NF047427">
    <property type="entry name" value="phage_activ_RinB"/>
    <property type="match status" value="1"/>
</dbReference>
<comment type="caution">
    <text evidence="1">The sequence shown here is derived from an EMBL/GenBank/DDBJ whole genome shotgun (WGS) entry which is preliminary data.</text>
</comment>
<sequence>MIKRIAKLIVTLASYELIKYLTEQAIIVLTSVDDIDMTFADCDHMHLNNIRAEVTD</sequence>
<dbReference type="EMBL" id="MWUU01000019">
    <property type="protein sequence ID" value="PCF54099.1"/>
    <property type="molecule type" value="Genomic_DNA"/>
</dbReference>
<gene>
    <name evidence="1" type="ORF">B5C08_11605</name>
</gene>
<proteinExistence type="predicted"/>
<dbReference type="RefSeq" id="WP_096593875.1">
    <property type="nucleotide sequence ID" value="NZ_MWUU01000019.1"/>
</dbReference>
<accession>A0A2A4GVH2</accession>
<reference evidence="1 2" key="1">
    <citation type="journal article" date="2017" name="PLoS ONE">
        <title>Development of a real-time PCR for detection of Staphylococcus pseudintermedius using a novel automated comparison of whole-genome sequences.</title>
        <authorList>
            <person name="Verstappen K.M."/>
            <person name="Huijbregts L."/>
            <person name="Spaninks M."/>
            <person name="Wagenaar J.A."/>
            <person name="Fluit A.C."/>
            <person name="Duim B."/>
        </authorList>
    </citation>
    <scope>NUCLEOTIDE SEQUENCE [LARGE SCALE GENOMIC DNA]</scope>
    <source>
        <strain evidence="1 2">215070706401-1</strain>
    </source>
</reference>
<dbReference type="Pfam" id="PF06116">
    <property type="entry name" value="RinB"/>
    <property type="match status" value="1"/>
</dbReference>
<protein>
    <submittedName>
        <fullName evidence="1">Transcriptional regulator</fullName>
    </submittedName>
</protein>
<organism evidence="1 2">
    <name type="scientific">Staphylococcus delphini</name>
    <dbReference type="NCBI Taxonomy" id="53344"/>
    <lineage>
        <taxon>Bacteria</taxon>
        <taxon>Bacillati</taxon>
        <taxon>Bacillota</taxon>
        <taxon>Bacilli</taxon>
        <taxon>Bacillales</taxon>
        <taxon>Staphylococcaceae</taxon>
        <taxon>Staphylococcus</taxon>
        <taxon>Staphylococcus intermedius group</taxon>
    </lineage>
</organism>
<dbReference type="Proteomes" id="UP000218335">
    <property type="component" value="Unassembled WGS sequence"/>
</dbReference>
<dbReference type="AlphaFoldDB" id="A0A2A4GVH2"/>
<evidence type="ECO:0000313" key="2">
    <source>
        <dbReference type="Proteomes" id="UP000218335"/>
    </source>
</evidence>